<dbReference type="EMBL" id="SKBN01000121">
    <property type="protein sequence ID" value="TGJ82621.1"/>
    <property type="molecule type" value="Genomic_DNA"/>
</dbReference>
<dbReference type="OrthoDB" id="4616819at2759"/>
<organism evidence="2 3">
    <name type="scientific">Xylaria hypoxylon</name>
    <dbReference type="NCBI Taxonomy" id="37992"/>
    <lineage>
        <taxon>Eukaryota</taxon>
        <taxon>Fungi</taxon>
        <taxon>Dikarya</taxon>
        <taxon>Ascomycota</taxon>
        <taxon>Pezizomycotina</taxon>
        <taxon>Sordariomycetes</taxon>
        <taxon>Xylariomycetidae</taxon>
        <taxon>Xylariales</taxon>
        <taxon>Xylariaceae</taxon>
        <taxon>Xylaria</taxon>
    </lineage>
</organism>
<reference evidence="2 3" key="1">
    <citation type="submission" date="2019-03" db="EMBL/GenBank/DDBJ databases">
        <title>Draft genome sequence of Xylaria hypoxylon DSM 108379, a ubiquitous saprotrophic-parasitic fungi on hardwood.</title>
        <authorList>
            <person name="Buettner E."/>
            <person name="Leonhardt S."/>
            <person name="Gebauer A.M."/>
            <person name="Liers C."/>
            <person name="Hofrichter M."/>
            <person name="Kellner H."/>
        </authorList>
    </citation>
    <scope>NUCLEOTIDE SEQUENCE [LARGE SCALE GENOMIC DNA]</scope>
    <source>
        <strain evidence="2 3">DSM 108379</strain>
    </source>
</reference>
<feature type="region of interest" description="Disordered" evidence="1">
    <location>
        <begin position="381"/>
        <end position="401"/>
    </location>
</feature>
<sequence length="577" mass="65618">MCGCQRTTYLCQCRHKERRVERCHVHYLRKQGSCWAWCFPNCRTTVLRYRIQRVCRECDSYFYEKYGEQHYNKFIQLFLEYKETKGWGKTVIDPRTVPREVLLKRQPLTPRIGDQTEELWRGYGHGIRQGQGQPFQVHQPMIELVDMVSLGHVPSTTPHIRYQGERRPTPVANYDNRYPGPAAGVSRQPNHVNPGPARIDPKPAPIEREGTPFPHERTPSPNSEPDSAVPRFVPKVSGASIKQAAPLYILNKDKPLPPNSDLFVVGNDDDYEDEDMEKARVFTPSPVPKYHTNKLPTELTVVPELAHLALGRAKYRHRRSRSFSEIEQPTPRMGKAWKGIRNVDSLSDISLVKKLTKVARNIKIPNLEYIEYNGKWIPRVMTPPRGRPRTRTPTPSPPLRDAIANWRPYSHKDTQSIDIAISANAVKKVDRQDSGPSAYYVVARPDADSPTGASARVRHSPSHESVVVPPPQHLDGVLVPSASGCPHHHDQGIAGECMICRGSFFKERGLPSETYIQQECRSATLAQQSPMLVSIRKPERRYSCAVQACYFGCDGDNECPSCRARNRIAKKLQMTWI</sequence>
<protein>
    <submittedName>
        <fullName evidence="2">Uncharacterized protein</fullName>
    </submittedName>
</protein>
<evidence type="ECO:0000256" key="1">
    <source>
        <dbReference type="SAM" id="MobiDB-lite"/>
    </source>
</evidence>
<evidence type="ECO:0000313" key="2">
    <source>
        <dbReference type="EMBL" id="TGJ82621.1"/>
    </source>
</evidence>
<feature type="region of interest" description="Disordered" evidence="1">
    <location>
        <begin position="156"/>
        <end position="228"/>
    </location>
</feature>
<comment type="caution">
    <text evidence="2">The sequence shown here is derived from an EMBL/GenBank/DDBJ whole genome shotgun (WGS) entry which is preliminary data.</text>
</comment>
<accession>A0A4Z0YTA0</accession>
<feature type="compositionally biased region" description="Basic and acidic residues" evidence="1">
    <location>
        <begin position="199"/>
        <end position="218"/>
    </location>
</feature>
<dbReference type="Proteomes" id="UP000297716">
    <property type="component" value="Unassembled WGS sequence"/>
</dbReference>
<name>A0A4Z0YTA0_9PEZI</name>
<proteinExistence type="predicted"/>
<dbReference type="AlphaFoldDB" id="A0A4Z0YTA0"/>
<gene>
    <name evidence="2" type="ORF">E0Z10_g6126</name>
</gene>
<keyword evidence="3" id="KW-1185">Reference proteome</keyword>
<evidence type="ECO:0000313" key="3">
    <source>
        <dbReference type="Proteomes" id="UP000297716"/>
    </source>
</evidence>